<dbReference type="EMBL" id="SGNZ01000004">
    <property type="protein sequence ID" value="TRA94050.1"/>
    <property type="molecule type" value="Genomic_DNA"/>
</dbReference>
<sequence>MTEIEKLSVSLTKHGAYKVARLIEHFDVDAVLENTWDTYDGIRIDRAQAAKVLSALRDGSLPGFWEEAKKQGPEAIRALVLLAIIFSHSELISVFQAGSGSRNKGSIKRGQLTAGKAFTNLKNNFVELGYSVTADEDQFSYDFSRITDESGLAPLVVELMRHKLIAAKWTGTNDVIDECIALGFHRVLALSEADLRSWLTNVPIASRDEDELPNKVDPANEIVTTFEFKAGHTNRSTDDVVRKGSGKHPKARLFHNALQNALYASLSGNYGEENVGTEVPTGASDTCIDVVRRDGGDFVFYEIKTAISLKKAIREALPQLLEYAYWPSTKRAGELVIVTPNKSTSEAREYLSLLREKFNVPVFHETIDPVTGTLSDRI</sequence>
<proteinExistence type="predicted"/>
<accession>A0ABY3BVH7</accession>
<name>A0ABY3BVH7_9HYPH</name>
<organism evidence="1 2">
    <name type="scientific">Agrobacterium salinitolerans</name>
    <dbReference type="NCBI Taxonomy" id="1183413"/>
    <lineage>
        <taxon>Bacteria</taxon>
        <taxon>Pseudomonadati</taxon>
        <taxon>Pseudomonadota</taxon>
        <taxon>Alphaproteobacteria</taxon>
        <taxon>Hyphomicrobiales</taxon>
        <taxon>Rhizobiaceae</taxon>
        <taxon>Rhizobium/Agrobacterium group</taxon>
        <taxon>Agrobacterium</taxon>
    </lineage>
</organism>
<dbReference type="RefSeq" id="WP_142912588.1">
    <property type="nucleotide sequence ID" value="NZ_JAPZLP010000006.1"/>
</dbReference>
<reference evidence="1 2" key="1">
    <citation type="journal article" date="2019" name="Appl. Microbiol. Biotechnol.">
        <title>Differential efficiency of wild type rhizogenic strains for rol gene transformation of plants.</title>
        <authorList>
            <person name="Desmet S."/>
            <person name="De Keyser E."/>
            <person name="Van Vaerenbergh J."/>
            <person name="Baeyen S."/>
            <person name="Van Huylenbroeck J."/>
            <person name="Geelen D."/>
            <person name="Dhooghe E."/>
        </authorList>
    </citation>
    <scope>NUCLEOTIDE SEQUENCE [LARGE SCALE GENOMIC DNA]</scope>
    <source>
        <strain evidence="1 2">GBBC3283</strain>
    </source>
</reference>
<evidence type="ECO:0000313" key="2">
    <source>
        <dbReference type="Proteomes" id="UP000319481"/>
    </source>
</evidence>
<keyword evidence="2" id="KW-1185">Reference proteome</keyword>
<comment type="caution">
    <text evidence="1">The sequence shown here is derived from an EMBL/GenBank/DDBJ whole genome shotgun (WGS) entry which is preliminary data.</text>
</comment>
<evidence type="ECO:0000313" key="1">
    <source>
        <dbReference type="EMBL" id="TRA94050.1"/>
    </source>
</evidence>
<dbReference type="Proteomes" id="UP000319481">
    <property type="component" value="Unassembled WGS sequence"/>
</dbReference>
<protein>
    <submittedName>
        <fullName evidence="1">Uncharacterized protein</fullName>
    </submittedName>
</protein>
<gene>
    <name evidence="1" type="ORF">EXN23_10225</name>
</gene>